<protein>
    <recommendedName>
        <fullName evidence="8">Indolethylamine N-methyltransferase</fullName>
    </recommendedName>
</protein>
<dbReference type="PIRSF" id="PIRSF000384">
    <property type="entry name" value="PNMTase"/>
    <property type="match status" value="1"/>
</dbReference>
<dbReference type="SUPFAM" id="SSF53335">
    <property type="entry name" value="S-adenosyl-L-methionine-dependent methyltransferases"/>
    <property type="match status" value="1"/>
</dbReference>
<dbReference type="Gene3D" id="3.40.50.150">
    <property type="entry name" value="Vaccinia Virus protein VP39"/>
    <property type="match status" value="1"/>
</dbReference>
<evidence type="ECO:0000256" key="4">
    <source>
        <dbReference type="ARBA" id="ARBA00022691"/>
    </source>
</evidence>
<feature type="binding site" evidence="5">
    <location>
        <position position="90"/>
    </location>
    <ligand>
        <name>S-adenosyl-L-methionine</name>
        <dbReference type="ChEBI" id="CHEBI:59789"/>
    </ligand>
</feature>
<evidence type="ECO:0000313" key="7">
    <source>
        <dbReference type="Proteomes" id="UP001066276"/>
    </source>
</evidence>
<feature type="binding site" evidence="5">
    <location>
        <begin position="142"/>
        <end position="143"/>
    </location>
    <ligand>
        <name>S-adenosyl-L-methionine</name>
        <dbReference type="ChEBI" id="CHEBI:59789"/>
    </ligand>
</feature>
<dbReference type="GO" id="GO:0032259">
    <property type="term" value="P:methylation"/>
    <property type="evidence" value="ECO:0007669"/>
    <property type="project" value="UniProtKB-KW"/>
</dbReference>
<dbReference type="AlphaFoldDB" id="A0AAV7VB01"/>
<dbReference type="PANTHER" id="PTHR10867">
    <property type="entry name" value="NNMT/PNMT/TEMT FAMILY MEMBER"/>
    <property type="match status" value="1"/>
</dbReference>
<sequence length="265" mass="30218">MASAFTDKEIYSREFNPRAYVETYFAENRGALVIDEYLSFVLKQLFKIFSAGIVRGDTLIDIGTGPTIYQLLSACEVFKEIIVTDYCEDNRQEFGKWLTNEPGHFDWSPIVRFVCELEGKRDKSTEKEEKLRQKVKQVLKCDVTKGYPLEPLVLPTADCLLSALCLEGACKDQETFRDALKNISSLLKIGGHLVMMGVLEETFYMVGHYKFSCLFLDVEFVRNAVIDAGYTITDFQTSPRPENANHSLSDYKGYFFVVAHKVKDV</sequence>
<dbReference type="Proteomes" id="UP001066276">
    <property type="component" value="Chromosome 2_1"/>
</dbReference>
<evidence type="ECO:0008006" key="8">
    <source>
        <dbReference type="Google" id="ProtNLM"/>
    </source>
</evidence>
<dbReference type="PANTHER" id="PTHR10867:SF32">
    <property type="entry name" value="NICOTINAMIDE N-METHYLTRANSFERASE"/>
    <property type="match status" value="1"/>
</dbReference>
<keyword evidence="7" id="KW-1185">Reference proteome</keyword>
<keyword evidence="2" id="KW-0489">Methyltransferase</keyword>
<evidence type="ECO:0000256" key="5">
    <source>
        <dbReference type="PIRSR" id="PIRSR000384-1"/>
    </source>
</evidence>
<dbReference type="EMBL" id="JANPWB010000003">
    <property type="protein sequence ID" value="KAJ1197297.1"/>
    <property type="molecule type" value="Genomic_DNA"/>
</dbReference>
<comment type="caution">
    <text evidence="6">The sequence shown here is derived from an EMBL/GenBank/DDBJ whole genome shotgun (WGS) entry which is preliminary data.</text>
</comment>
<keyword evidence="3" id="KW-0808">Transferase</keyword>
<dbReference type="FunFam" id="3.40.50.150:FF:000065">
    <property type="entry name" value="Phenylethanolamine N-methyltransferase"/>
    <property type="match status" value="1"/>
</dbReference>
<dbReference type="InterPro" id="IPR029063">
    <property type="entry name" value="SAM-dependent_MTases_sf"/>
</dbReference>
<feature type="binding site" evidence="5">
    <location>
        <position position="69"/>
    </location>
    <ligand>
        <name>S-adenosyl-L-methionine</name>
        <dbReference type="ChEBI" id="CHEBI:59789"/>
    </ligand>
</feature>
<dbReference type="InterPro" id="IPR000940">
    <property type="entry name" value="NNMT_TEMT_trans"/>
</dbReference>
<dbReference type="PROSITE" id="PS51681">
    <property type="entry name" value="SAM_MT_NNMT_PNMT_TEMT"/>
    <property type="match status" value="1"/>
</dbReference>
<evidence type="ECO:0000256" key="1">
    <source>
        <dbReference type="ARBA" id="ARBA00007996"/>
    </source>
</evidence>
<dbReference type="GO" id="GO:0008170">
    <property type="term" value="F:N-methyltransferase activity"/>
    <property type="evidence" value="ECO:0007669"/>
    <property type="project" value="TreeGrafter"/>
</dbReference>
<evidence type="ECO:0000256" key="3">
    <source>
        <dbReference type="ARBA" id="ARBA00022679"/>
    </source>
</evidence>
<proteinExistence type="inferred from homology"/>
<dbReference type="GO" id="GO:0005829">
    <property type="term" value="C:cytosol"/>
    <property type="evidence" value="ECO:0007669"/>
    <property type="project" value="TreeGrafter"/>
</dbReference>
<dbReference type="InterPro" id="IPR053384">
    <property type="entry name" value="SAM-dep_methyltransferase"/>
</dbReference>
<keyword evidence="4 5" id="KW-0949">S-adenosyl-L-methionine</keyword>
<dbReference type="NCBIfam" id="NF041360">
    <property type="entry name" value="GntF_guanitoxin"/>
    <property type="match status" value="1"/>
</dbReference>
<accession>A0AAV7VB01</accession>
<organism evidence="6 7">
    <name type="scientific">Pleurodeles waltl</name>
    <name type="common">Iberian ribbed newt</name>
    <dbReference type="NCBI Taxonomy" id="8319"/>
    <lineage>
        <taxon>Eukaryota</taxon>
        <taxon>Metazoa</taxon>
        <taxon>Chordata</taxon>
        <taxon>Craniata</taxon>
        <taxon>Vertebrata</taxon>
        <taxon>Euteleostomi</taxon>
        <taxon>Amphibia</taxon>
        <taxon>Batrachia</taxon>
        <taxon>Caudata</taxon>
        <taxon>Salamandroidea</taxon>
        <taxon>Salamandridae</taxon>
        <taxon>Pleurodelinae</taxon>
        <taxon>Pleurodeles</taxon>
    </lineage>
</organism>
<gene>
    <name evidence="6" type="ORF">NDU88_001159</name>
</gene>
<reference evidence="6" key="1">
    <citation type="journal article" date="2022" name="bioRxiv">
        <title>Sequencing and chromosome-scale assembly of the giantPleurodeles waltlgenome.</title>
        <authorList>
            <person name="Brown T."/>
            <person name="Elewa A."/>
            <person name="Iarovenko S."/>
            <person name="Subramanian E."/>
            <person name="Araus A.J."/>
            <person name="Petzold A."/>
            <person name="Susuki M."/>
            <person name="Suzuki K.-i.T."/>
            <person name="Hayashi T."/>
            <person name="Toyoda A."/>
            <person name="Oliveira C."/>
            <person name="Osipova E."/>
            <person name="Leigh N.D."/>
            <person name="Simon A."/>
            <person name="Yun M.H."/>
        </authorList>
    </citation>
    <scope>NUCLEOTIDE SEQUENCE</scope>
    <source>
        <strain evidence="6">20211129_DDA</strain>
        <tissue evidence="6">Liver</tissue>
    </source>
</reference>
<comment type="similarity">
    <text evidence="1">Belongs to the class I-like SAM-binding methyltransferase superfamily. NNMT/PNMT/TEMT family.</text>
</comment>
<evidence type="ECO:0000256" key="2">
    <source>
        <dbReference type="ARBA" id="ARBA00022603"/>
    </source>
</evidence>
<name>A0AAV7VB01_PLEWA</name>
<dbReference type="Pfam" id="PF01234">
    <property type="entry name" value="NNMT_PNMT_TEMT"/>
    <property type="match status" value="1"/>
</dbReference>
<feature type="binding site" evidence="5">
    <location>
        <position position="85"/>
    </location>
    <ligand>
        <name>S-adenosyl-L-methionine</name>
        <dbReference type="ChEBI" id="CHEBI:59789"/>
    </ligand>
</feature>
<dbReference type="GO" id="GO:0008757">
    <property type="term" value="F:S-adenosylmethionine-dependent methyltransferase activity"/>
    <property type="evidence" value="ECO:0007669"/>
    <property type="project" value="UniProtKB-ARBA"/>
</dbReference>
<feature type="binding site" evidence="5">
    <location>
        <position position="20"/>
    </location>
    <ligand>
        <name>S-adenosyl-L-methionine</name>
        <dbReference type="ChEBI" id="CHEBI:59789"/>
    </ligand>
</feature>
<evidence type="ECO:0000313" key="6">
    <source>
        <dbReference type="EMBL" id="KAJ1197297.1"/>
    </source>
</evidence>